<dbReference type="CDD" id="cd01437">
    <property type="entry name" value="parp_like"/>
    <property type="match status" value="1"/>
</dbReference>
<evidence type="ECO:0000256" key="7">
    <source>
        <dbReference type="ARBA" id="ARBA00022533"/>
    </source>
</evidence>
<dbReference type="Pfam" id="PF05406">
    <property type="entry name" value="WGR"/>
    <property type="match status" value="1"/>
</dbReference>
<accession>H2XXR3</accession>
<evidence type="ECO:0000256" key="16">
    <source>
        <dbReference type="ARBA" id="ARBA00022771"/>
    </source>
</evidence>
<dbReference type="GO" id="GO:0008270">
    <property type="term" value="F:zinc ion binding"/>
    <property type="evidence" value="ECO:0007669"/>
    <property type="project" value="UniProtKB-KW"/>
</dbReference>
<keyword evidence="8" id="KW-0399">Innate immunity</keyword>
<evidence type="ECO:0000256" key="11">
    <source>
        <dbReference type="ARBA" id="ARBA00022695"/>
    </source>
</evidence>
<keyword evidence="5" id="KW-0963">Cytoplasm</keyword>
<keyword evidence="11" id="KW-0548">Nucleotidyltransferase</keyword>
<evidence type="ECO:0000256" key="12">
    <source>
        <dbReference type="ARBA" id="ARBA00022723"/>
    </source>
</evidence>
<evidence type="ECO:0000256" key="6">
    <source>
        <dbReference type="ARBA" id="ARBA00022499"/>
    </source>
</evidence>
<dbReference type="EC" id="2.4.2.-" evidence="32"/>
<evidence type="ECO:0000256" key="29">
    <source>
        <dbReference type="ARBA" id="ARBA00048241"/>
    </source>
</evidence>
<evidence type="ECO:0000256" key="9">
    <source>
        <dbReference type="ARBA" id="ARBA00022676"/>
    </source>
</evidence>
<keyword evidence="18" id="KW-0391">Immunity</keyword>
<dbReference type="PROSITE" id="PS51060">
    <property type="entry name" value="PARP_ALPHA_HD"/>
    <property type="match status" value="1"/>
</dbReference>
<sequence length="472" mass="53537">YTATLAMVDMKSGTNSYYKLQLLADTSGRSWHVFRSWGRVGTSIGGTKVEKFRTLDNALQNFNEIYTEKTGNDFGSKDFVKQPHKFYPLEIDYGMDDEKKVKKSLSKKGVCVKGKSSKLKQEVQDLVKMIFNIESMKKAMLEFEIDLNKMPLGKLSKRQMQQAYLVLNEVNELVTAGDHGSGKVLDCSNRFYTLIPHDYGVHQPPLLDNLDIIKAKTEMIDNLIDIEVAYNLLTTTTEDTQTDPLDLSYEKLQCDILPLDKDSEEFKMVEKYTQLTHASTHNQYKLTIEHLFKINRKGELSRFRPFQSLPNHKLLWHGSRMTNYAGILSQGLRIAPPEAPVTGYMFGKGLYFADMVSKSANYCSTSSRNPIGLALLADVALGNPYELKYAKDVRKLPKSKHSVIGLGKTVPDPSTHITVDSNLVVPMGKGVEADLGKDKETSLLYNEYIVYDVAQVNLKYLVQFKFHYNTLW</sequence>
<evidence type="ECO:0000256" key="23">
    <source>
        <dbReference type="ARBA" id="ARBA00023204"/>
    </source>
</evidence>
<dbReference type="Pfam" id="PF02877">
    <property type="entry name" value="PARP_reg"/>
    <property type="match status" value="1"/>
</dbReference>
<dbReference type="GO" id="GO:0140815">
    <property type="term" value="F:NAD+-protein-histidine ADP-ribosyltransferase activity"/>
    <property type="evidence" value="ECO:0007669"/>
    <property type="project" value="RHEA"/>
</dbReference>
<dbReference type="GO" id="GO:0005730">
    <property type="term" value="C:nucleolus"/>
    <property type="evidence" value="ECO:0000318"/>
    <property type="project" value="GO_Central"/>
</dbReference>
<evidence type="ECO:0000256" key="2">
    <source>
        <dbReference type="ARBA" id="ARBA00004514"/>
    </source>
</evidence>
<comment type="catalytic activity">
    <reaction evidence="31">
        <text>L-seryl-[protein] + NAD(+) = O-(ADP-D-ribosyl)-L-seryl-[protein] + nicotinamide + H(+)</text>
        <dbReference type="Rhea" id="RHEA:58232"/>
        <dbReference type="Rhea" id="RHEA-COMP:9863"/>
        <dbReference type="Rhea" id="RHEA-COMP:15091"/>
        <dbReference type="ChEBI" id="CHEBI:15378"/>
        <dbReference type="ChEBI" id="CHEBI:17154"/>
        <dbReference type="ChEBI" id="CHEBI:29999"/>
        <dbReference type="ChEBI" id="CHEBI:57540"/>
        <dbReference type="ChEBI" id="CHEBI:142556"/>
    </reaction>
    <physiologicalReaction direction="left-to-right" evidence="31">
        <dbReference type="Rhea" id="RHEA:58233"/>
    </physiologicalReaction>
</comment>
<reference evidence="36" key="4">
    <citation type="submission" date="2025-09" db="UniProtKB">
        <authorList>
            <consortium name="Ensembl"/>
        </authorList>
    </citation>
    <scope>IDENTIFICATION</scope>
</reference>
<dbReference type="GeneTree" id="ENSGT00940000156058"/>
<keyword evidence="12" id="KW-0479">Metal-binding</keyword>
<evidence type="ECO:0000256" key="3">
    <source>
        <dbReference type="ARBA" id="ARBA00004604"/>
    </source>
</evidence>
<dbReference type="GO" id="GO:0140805">
    <property type="term" value="F:NAD+-protein-serine ADP-ribosyltransferase activity"/>
    <property type="evidence" value="ECO:0007669"/>
    <property type="project" value="RHEA"/>
</dbReference>
<feature type="domain" description="PARP catalytic" evidence="33">
    <location>
        <begin position="243"/>
        <end position="472"/>
    </location>
</feature>
<dbReference type="PANTHER" id="PTHR10459:SF112">
    <property type="entry name" value="POLY [ADP-RIBOSE] POLYMERASE 1"/>
    <property type="match status" value="1"/>
</dbReference>
<keyword evidence="9 32" id="KW-0328">Glycosyltransferase</keyword>
<keyword evidence="23" id="KW-0234">DNA repair</keyword>
<dbReference type="InterPro" id="IPR036930">
    <property type="entry name" value="WGR_dom_sf"/>
</dbReference>
<evidence type="ECO:0000259" key="35">
    <source>
        <dbReference type="PROSITE" id="PS51977"/>
    </source>
</evidence>
<dbReference type="InterPro" id="IPR012317">
    <property type="entry name" value="Poly(ADP-ribose)pol_cat_dom"/>
</dbReference>
<comment type="catalytic activity">
    <reaction evidence="30">
        <text>L-tyrosyl-[protein] + NAD(+) = O-(ADP-D-ribosyl)-L-tyrosyl-[protein] + nicotinamide + H(+)</text>
        <dbReference type="Rhea" id="RHEA:58236"/>
        <dbReference type="Rhea" id="RHEA-COMP:10136"/>
        <dbReference type="Rhea" id="RHEA-COMP:15092"/>
        <dbReference type="ChEBI" id="CHEBI:15378"/>
        <dbReference type="ChEBI" id="CHEBI:17154"/>
        <dbReference type="ChEBI" id="CHEBI:46858"/>
        <dbReference type="ChEBI" id="CHEBI:57540"/>
        <dbReference type="ChEBI" id="CHEBI:142557"/>
    </reaction>
    <physiologicalReaction direction="left-to-right" evidence="30">
        <dbReference type="Rhea" id="RHEA:58237"/>
    </physiologicalReaction>
</comment>
<evidence type="ECO:0000259" key="33">
    <source>
        <dbReference type="PROSITE" id="PS51059"/>
    </source>
</evidence>
<keyword evidence="17" id="KW-0862">Zinc</keyword>
<dbReference type="InterPro" id="IPR004102">
    <property type="entry name" value="Poly(ADP-ribose)pol_reg_dom"/>
</dbReference>
<dbReference type="SMART" id="SM00773">
    <property type="entry name" value="WGR"/>
    <property type="match status" value="1"/>
</dbReference>
<evidence type="ECO:0000256" key="21">
    <source>
        <dbReference type="ARBA" id="ARBA00023125"/>
    </source>
</evidence>
<evidence type="ECO:0000256" key="27">
    <source>
        <dbReference type="ARBA" id="ARBA00024347"/>
    </source>
</evidence>
<evidence type="ECO:0000256" key="5">
    <source>
        <dbReference type="ARBA" id="ARBA00022490"/>
    </source>
</evidence>
<comment type="similarity">
    <text evidence="27">Belongs to the ARTD/PARP family.</text>
</comment>
<proteinExistence type="inferred from homology"/>
<dbReference type="GO" id="GO:0140808">
    <property type="term" value="F:NAD+-protein-tyrosine ADP-ribosyltransferase activity"/>
    <property type="evidence" value="ECO:0007669"/>
    <property type="project" value="RHEA"/>
</dbReference>
<keyword evidence="6" id="KW-1017">Isopeptide bond</keyword>
<dbReference type="AlphaFoldDB" id="H2XXR3"/>
<keyword evidence="19" id="KW-0805">Transcription regulation</keyword>
<evidence type="ECO:0000256" key="19">
    <source>
        <dbReference type="ARBA" id="ARBA00023015"/>
    </source>
</evidence>
<dbReference type="PANTHER" id="PTHR10459">
    <property type="entry name" value="DNA LIGASE"/>
    <property type="match status" value="1"/>
</dbReference>
<reference evidence="36" key="2">
    <citation type="journal article" date="2008" name="Genome Biol.">
        <title>Improved genome assembly and evidence-based global gene model set for the chordate Ciona intestinalis: new insight into intron and operon populations.</title>
        <authorList>
            <person name="Satou Y."/>
            <person name="Mineta K."/>
            <person name="Ogasawara M."/>
            <person name="Sasakura Y."/>
            <person name="Shoguchi E."/>
            <person name="Ueno K."/>
            <person name="Yamada L."/>
            <person name="Matsumoto J."/>
            <person name="Wasserscheid J."/>
            <person name="Dewar K."/>
            <person name="Wiley G.B."/>
            <person name="Macmil S.L."/>
            <person name="Roe B.A."/>
            <person name="Zeller R.W."/>
            <person name="Hastings K.E."/>
            <person name="Lemaire P."/>
            <person name="Lindquist E."/>
            <person name="Endo T."/>
            <person name="Hotta K."/>
            <person name="Inaba K."/>
        </authorList>
    </citation>
    <scope>NUCLEOTIDE SEQUENCE [LARGE SCALE GENOMIC DNA]</scope>
    <source>
        <strain evidence="36">wild type</strain>
    </source>
</reference>
<dbReference type="GO" id="GO:0003677">
    <property type="term" value="F:DNA binding"/>
    <property type="evidence" value="ECO:0007669"/>
    <property type="project" value="UniProtKB-KW"/>
</dbReference>
<dbReference type="Ensembl" id="ENSCINT00000032116.1">
    <property type="protein sequence ID" value="ENSCINP00000034447.1"/>
    <property type="gene ID" value="ENSCING00000019384.1"/>
</dbReference>
<evidence type="ECO:0000256" key="8">
    <source>
        <dbReference type="ARBA" id="ARBA00022588"/>
    </source>
</evidence>
<evidence type="ECO:0000256" key="26">
    <source>
        <dbReference type="ARBA" id="ARBA00024164"/>
    </source>
</evidence>
<evidence type="ECO:0000256" key="32">
    <source>
        <dbReference type="RuleBase" id="RU362114"/>
    </source>
</evidence>
<comment type="catalytic activity">
    <reaction evidence="26">
        <text>L-aspartyl-[protein] + NAD(+) = 4-O-(ADP-D-ribosyl)-L-aspartyl-[protein] + nicotinamide</text>
        <dbReference type="Rhea" id="RHEA:54424"/>
        <dbReference type="Rhea" id="RHEA-COMP:9867"/>
        <dbReference type="Rhea" id="RHEA-COMP:13832"/>
        <dbReference type="ChEBI" id="CHEBI:17154"/>
        <dbReference type="ChEBI" id="CHEBI:29961"/>
        <dbReference type="ChEBI" id="CHEBI:57540"/>
        <dbReference type="ChEBI" id="CHEBI:138102"/>
    </reaction>
    <physiologicalReaction direction="left-to-right" evidence="26">
        <dbReference type="Rhea" id="RHEA:54425"/>
    </physiologicalReaction>
</comment>
<protein>
    <recommendedName>
        <fullName evidence="32">Poly [ADP-ribose] polymerase</fullName>
        <shortName evidence="32">PARP</shortName>
        <ecNumber evidence="32">2.4.2.-</ecNumber>
    </recommendedName>
</protein>
<evidence type="ECO:0000259" key="34">
    <source>
        <dbReference type="PROSITE" id="PS51060"/>
    </source>
</evidence>
<comment type="catalytic activity">
    <reaction evidence="29">
        <text>L-histidyl-[protein] + NAD(+) = N(tele)-(ADP-D-ribosyl)-L-histidyl-[protein] + nicotinamide + H(+)</text>
        <dbReference type="Rhea" id="RHEA:72071"/>
        <dbReference type="Rhea" id="RHEA-COMP:9745"/>
        <dbReference type="Rhea" id="RHEA-COMP:18085"/>
        <dbReference type="ChEBI" id="CHEBI:15378"/>
        <dbReference type="ChEBI" id="CHEBI:17154"/>
        <dbReference type="ChEBI" id="CHEBI:29979"/>
        <dbReference type="ChEBI" id="CHEBI:57540"/>
        <dbReference type="ChEBI" id="CHEBI:191398"/>
    </reaction>
    <physiologicalReaction direction="left-to-right" evidence="29">
        <dbReference type="Rhea" id="RHEA:72072"/>
    </physiologicalReaction>
</comment>
<dbReference type="HOGENOM" id="CLU_004841_2_2_1"/>
<dbReference type="GO" id="GO:0140807">
    <property type="term" value="F:NAD+-protein-glutamate ADP-ribosyltransferase activity"/>
    <property type="evidence" value="ECO:0007669"/>
    <property type="project" value="RHEA"/>
</dbReference>
<evidence type="ECO:0000256" key="24">
    <source>
        <dbReference type="ARBA" id="ARBA00023242"/>
    </source>
</evidence>
<dbReference type="FunFam" id="1.20.142.10:FF:000001">
    <property type="entry name" value="Poly [ADP-ribose] polymerase"/>
    <property type="match status" value="1"/>
</dbReference>
<keyword evidence="16" id="KW-0863">Zinc-finger</keyword>
<evidence type="ECO:0000256" key="13">
    <source>
        <dbReference type="ARBA" id="ARBA00022737"/>
    </source>
</evidence>
<keyword evidence="4" id="KW-0158">Chromosome</keyword>
<dbReference type="GO" id="GO:0140806">
    <property type="term" value="F:NAD+-protein-aspartate ADP-ribosyltransferase activity"/>
    <property type="evidence" value="ECO:0007669"/>
    <property type="project" value="RHEA"/>
</dbReference>
<evidence type="ECO:0000256" key="30">
    <source>
        <dbReference type="ARBA" id="ARBA00048339"/>
    </source>
</evidence>
<dbReference type="Proteomes" id="UP000008144">
    <property type="component" value="Chromosome 11"/>
</dbReference>
<evidence type="ECO:0000256" key="20">
    <source>
        <dbReference type="ARBA" id="ARBA00023027"/>
    </source>
</evidence>
<dbReference type="Gene3D" id="3.90.228.10">
    <property type="match status" value="1"/>
</dbReference>
<name>H2XXR3_CIOIN</name>
<evidence type="ECO:0000256" key="25">
    <source>
        <dbReference type="ARBA" id="ARBA00024159"/>
    </source>
</evidence>
<dbReference type="SUPFAM" id="SSF47587">
    <property type="entry name" value="Domain of poly(ADP-ribose) polymerase"/>
    <property type="match status" value="1"/>
</dbReference>
<keyword evidence="22" id="KW-0804">Transcription</keyword>
<dbReference type="InParanoid" id="H2XXR3"/>
<evidence type="ECO:0000256" key="28">
    <source>
        <dbReference type="ARBA" id="ARBA00033987"/>
    </source>
</evidence>
<evidence type="ECO:0000256" key="4">
    <source>
        <dbReference type="ARBA" id="ARBA00022454"/>
    </source>
</evidence>
<evidence type="ECO:0000256" key="18">
    <source>
        <dbReference type="ARBA" id="ARBA00022859"/>
    </source>
</evidence>
<evidence type="ECO:0000256" key="31">
    <source>
        <dbReference type="ARBA" id="ARBA00048575"/>
    </source>
</evidence>
<dbReference type="GO" id="GO:0003950">
    <property type="term" value="F:NAD+ poly-ADP-ribosyltransferase activity"/>
    <property type="evidence" value="ECO:0000318"/>
    <property type="project" value="GO_Central"/>
</dbReference>
<evidence type="ECO:0000256" key="15">
    <source>
        <dbReference type="ARBA" id="ARBA00022765"/>
    </source>
</evidence>
<reference evidence="37" key="1">
    <citation type="journal article" date="2002" name="Science">
        <title>The draft genome of Ciona intestinalis: insights into chordate and vertebrate origins.</title>
        <authorList>
            <person name="Dehal P."/>
            <person name="Satou Y."/>
            <person name="Campbell R.K."/>
            <person name="Chapman J."/>
            <person name="Degnan B."/>
            <person name="De Tomaso A."/>
            <person name="Davidson B."/>
            <person name="Di Gregorio A."/>
            <person name="Gelpke M."/>
            <person name="Goodstein D.M."/>
            <person name="Harafuji N."/>
            <person name="Hastings K.E."/>
            <person name="Ho I."/>
            <person name="Hotta K."/>
            <person name="Huang W."/>
            <person name="Kawashima T."/>
            <person name="Lemaire P."/>
            <person name="Martinez D."/>
            <person name="Meinertzhagen I.A."/>
            <person name="Necula S."/>
            <person name="Nonaka M."/>
            <person name="Putnam N."/>
            <person name="Rash S."/>
            <person name="Saiga H."/>
            <person name="Satake M."/>
            <person name="Terry A."/>
            <person name="Yamada L."/>
            <person name="Wang H.G."/>
            <person name="Awazu S."/>
            <person name="Azumi K."/>
            <person name="Boore J."/>
            <person name="Branno M."/>
            <person name="Chin-Bow S."/>
            <person name="DeSantis R."/>
            <person name="Doyle S."/>
            <person name="Francino P."/>
            <person name="Keys D.N."/>
            <person name="Haga S."/>
            <person name="Hayashi H."/>
            <person name="Hino K."/>
            <person name="Imai K.S."/>
            <person name="Inaba K."/>
            <person name="Kano S."/>
            <person name="Kobayashi K."/>
            <person name="Kobayashi M."/>
            <person name="Lee B.I."/>
            <person name="Makabe K.W."/>
            <person name="Manohar C."/>
            <person name="Matassi G."/>
            <person name="Medina M."/>
            <person name="Mochizuki Y."/>
            <person name="Mount S."/>
            <person name="Morishita T."/>
            <person name="Miura S."/>
            <person name="Nakayama A."/>
            <person name="Nishizaka S."/>
            <person name="Nomoto H."/>
            <person name="Ohta F."/>
            <person name="Oishi K."/>
            <person name="Rigoutsos I."/>
            <person name="Sano M."/>
            <person name="Sasaki A."/>
            <person name="Sasakura Y."/>
            <person name="Shoguchi E."/>
            <person name="Shin-i T."/>
            <person name="Spagnuolo A."/>
            <person name="Stainier D."/>
            <person name="Suzuki M.M."/>
            <person name="Tassy O."/>
            <person name="Takatori N."/>
            <person name="Tokuoka M."/>
            <person name="Yagi K."/>
            <person name="Yoshizaki F."/>
            <person name="Wada S."/>
            <person name="Zhang C."/>
            <person name="Hyatt P.D."/>
            <person name="Larimer F."/>
            <person name="Detter C."/>
            <person name="Doggett N."/>
            <person name="Glavina T."/>
            <person name="Hawkins T."/>
            <person name="Richardson P."/>
            <person name="Lucas S."/>
            <person name="Kohara Y."/>
            <person name="Levine M."/>
            <person name="Satoh N."/>
            <person name="Rokhsar D.S."/>
        </authorList>
    </citation>
    <scope>NUCLEOTIDE SEQUENCE [LARGE SCALE GENOMIC DNA]</scope>
</reference>
<keyword evidence="37" id="KW-1185">Reference proteome</keyword>
<dbReference type="OMA" id="FADICSK"/>
<dbReference type="FunFam" id="3.90.228.10:FF:000002">
    <property type="entry name" value="Poly [ADP-ribose] polymerase"/>
    <property type="match status" value="1"/>
</dbReference>
<keyword evidence="7" id="KW-0021">Allosteric enzyme</keyword>
<feature type="domain" description="PARP alpha-helical" evidence="34">
    <location>
        <begin position="116"/>
        <end position="234"/>
    </location>
</feature>
<keyword evidence="15" id="KW-0013">ADP-ribosylation</keyword>
<dbReference type="PROSITE" id="PS51977">
    <property type="entry name" value="WGR"/>
    <property type="match status" value="1"/>
</dbReference>
<reference evidence="36" key="3">
    <citation type="submission" date="2025-08" db="UniProtKB">
        <authorList>
            <consortium name="Ensembl"/>
        </authorList>
    </citation>
    <scope>IDENTIFICATION</scope>
</reference>
<dbReference type="GO" id="GO:0045087">
    <property type="term" value="P:innate immune response"/>
    <property type="evidence" value="ECO:0007669"/>
    <property type="project" value="UniProtKB-KW"/>
</dbReference>
<organism evidence="36 37">
    <name type="scientific">Ciona intestinalis</name>
    <name type="common">Transparent sea squirt</name>
    <name type="synonym">Ascidia intestinalis</name>
    <dbReference type="NCBI Taxonomy" id="7719"/>
    <lineage>
        <taxon>Eukaryota</taxon>
        <taxon>Metazoa</taxon>
        <taxon>Chordata</taxon>
        <taxon>Tunicata</taxon>
        <taxon>Ascidiacea</taxon>
        <taxon>Phlebobranchia</taxon>
        <taxon>Cionidae</taxon>
        <taxon>Ciona</taxon>
    </lineage>
</organism>
<evidence type="ECO:0000313" key="37">
    <source>
        <dbReference type="Proteomes" id="UP000008144"/>
    </source>
</evidence>
<keyword evidence="24" id="KW-0539">Nucleus</keyword>
<keyword evidence="13" id="KW-0677">Repeat</keyword>
<keyword evidence="10 32" id="KW-0808">Transferase</keyword>
<dbReference type="EMBL" id="EAAA01000745">
    <property type="status" value="NOT_ANNOTATED_CDS"/>
    <property type="molecule type" value="Genomic_DNA"/>
</dbReference>
<comment type="catalytic activity">
    <reaction evidence="25">
        <text>L-glutamyl-[protein] + NAD(+) = 5-O-(ADP-D-ribosyl)-L-glutamyl-[protein] + nicotinamide</text>
        <dbReference type="Rhea" id="RHEA:58224"/>
        <dbReference type="Rhea" id="RHEA-COMP:10208"/>
        <dbReference type="Rhea" id="RHEA-COMP:15089"/>
        <dbReference type="ChEBI" id="CHEBI:17154"/>
        <dbReference type="ChEBI" id="CHEBI:29973"/>
        <dbReference type="ChEBI" id="CHEBI:57540"/>
        <dbReference type="ChEBI" id="CHEBI:142540"/>
    </reaction>
    <physiologicalReaction direction="left-to-right" evidence="25">
        <dbReference type="Rhea" id="RHEA:58225"/>
    </physiologicalReaction>
</comment>
<evidence type="ECO:0000256" key="10">
    <source>
        <dbReference type="ARBA" id="ARBA00022679"/>
    </source>
</evidence>
<feature type="domain" description="WGR" evidence="35">
    <location>
        <begin position="1"/>
        <end position="86"/>
    </location>
</feature>
<dbReference type="InterPro" id="IPR008893">
    <property type="entry name" value="WGR_domain"/>
</dbReference>
<dbReference type="InterPro" id="IPR036616">
    <property type="entry name" value="Poly(ADP-ribose)pol_reg_dom_sf"/>
</dbReference>
<evidence type="ECO:0000256" key="14">
    <source>
        <dbReference type="ARBA" id="ARBA00022763"/>
    </source>
</evidence>
<keyword evidence="14" id="KW-0227">DNA damage</keyword>
<evidence type="ECO:0000313" key="36">
    <source>
        <dbReference type="Ensembl" id="ENSCINP00000034447.1"/>
    </source>
</evidence>
<evidence type="ECO:0000256" key="22">
    <source>
        <dbReference type="ARBA" id="ARBA00023163"/>
    </source>
</evidence>
<dbReference type="GO" id="GO:0016779">
    <property type="term" value="F:nucleotidyltransferase activity"/>
    <property type="evidence" value="ECO:0007669"/>
    <property type="project" value="UniProtKB-KW"/>
</dbReference>
<dbReference type="GO" id="GO:0006302">
    <property type="term" value="P:double-strand break repair"/>
    <property type="evidence" value="ECO:0000318"/>
    <property type="project" value="GO_Central"/>
</dbReference>
<dbReference type="GO" id="GO:0005829">
    <property type="term" value="C:cytosol"/>
    <property type="evidence" value="ECO:0007669"/>
    <property type="project" value="UniProtKB-SubCell"/>
</dbReference>
<keyword evidence="21" id="KW-0238">DNA-binding</keyword>
<evidence type="ECO:0000256" key="1">
    <source>
        <dbReference type="ARBA" id="ARBA00004286"/>
    </source>
</evidence>
<dbReference type="Gene3D" id="1.20.142.10">
    <property type="entry name" value="Poly(ADP-ribose) polymerase, regulatory domain"/>
    <property type="match status" value="1"/>
</dbReference>
<dbReference type="SUPFAM" id="SSF142921">
    <property type="entry name" value="WGR domain-like"/>
    <property type="match status" value="1"/>
</dbReference>
<keyword evidence="20 32" id="KW-0520">NAD</keyword>
<dbReference type="CDD" id="cd08001">
    <property type="entry name" value="WGR_PARP1_like"/>
    <property type="match status" value="1"/>
</dbReference>
<dbReference type="STRING" id="7719.ENSCINP00000034447"/>
<dbReference type="GO" id="GO:0005694">
    <property type="term" value="C:chromosome"/>
    <property type="evidence" value="ECO:0007669"/>
    <property type="project" value="UniProtKB-SubCell"/>
</dbReference>
<comment type="catalytic activity">
    <reaction evidence="28">
        <text>NAD(+) + (ADP-D-ribosyl)n-acceptor = nicotinamide + (ADP-D-ribosyl)n+1-acceptor + H(+).</text>
        <dbReference type="EC" id="2.4.2.30"/>
    </reaction>
</comment>
<dbReference type="InterPro" id="IPR050800">
    <property type="entry name" value="ARTD/PARP"/>
</dbReference>
<dbReference type="SUPFAM" id="SSF56399">
    <property type="entry name" value="ADP-ribosylation"/>
    <property type="match status" value="1"/>
</dbReference>
<dbReference type="PROSITE" id="PS51059">
    <property type="entry name" value="PARP_CATALYTIC"/>
    <property type="match status" value="1"/>
</dbReference>
<evidence type="ECO:0000256" key="17">
    <source>
        <dbReference type="ARBA" id="ARBA00022833"/>
    </source>
</evidence>
<comment type="subcellular location">
    <subcellularLocation>
        <location evidence="1">Chromosome</location>
    </subcellularLocation>
    <subcellularLocation>
        <location evidence="2">Cytoplasm</location>
        <location evidence="2">Cytosol</location>
    </subcellularLocation>
    <subcellularLocation>
        <location evidence="3">Nucleus</location>
        <location evidence="3">Nucleolus</location>
    </subcellularLocation>
</comment>
<dbReference type="Pfam" id="PF00644">
    <property type="entry name" value="PARP"/>
    <property type="match status" value="1"/>
</dbReference>